<keyword evidence="2" id="KW-0255">Endonuclease</keyword>
<sequence length="346" mass="39608">MTIFKWSILLIIPFLFINCTKQKELSLRVLQFNIWQEGTIVPNGYSAILDEVINAKADLIALSEVRNYKQKSLAKRLVRDLKERGFTFYSDSSQDSGILSKYPIVKQEAFYPVIDDRGSVTKAVIKIGDKEVAFYSAHLDYRNCAIYLPRGYDGSTWKPLDAPITDINLLLADNLKSKRIEAIKNVIADAKLEEELGRIVLLAGDFNEASHRDWIKENKDLYEHNGVVIPWTSTTMLEEDNFIDAYREIYPNPITHPGFTFPCYNVDLPVERVVWAPKSDERDRIDFIFYKPNSSISLKDIFIIGPKQSVAYSKVIDETSEDVFQTPLGVWPTDHKAVLGEFILKL</sequence>
<dbReference type="PANTHER" id="PTHR41349:SF1">
    <property type="entry name" value="PROTEIN CBG08683"/>
    <property type="match status" value="1"/>
</dbReference>
<dbReference type="PANTHER" id="PTHR41349">
    <property type="match status" value="1"/>
</dbReference>
<dbReference type="GO" id="GO:0004519">
    <property type="term" value="F:endonuclease activity"/>
    <property type="evidence" value="ECO:0007669"/>
    <property type="project" value="UniProtKB-KW"/>
</dbReference>
<dbReference type="EMBL" id="CP076128">
    <property type="protein sequence ID" value="QWG07696.1"/>
    <property type="molecule type" value="Genomic_DNA"/>
</dbReference>
<keyword evidence="3" id="KW-1185">Reference proteome</keyword>
<feature type="domain" description="Endonuclease/exonuclease/phosphatase" evidence="1">
    <location>
        <begin position="30"/>
        <end position="296"/>
    </location>
</feature>
<keyword evidence="2" id="KW-0540">Nuclease</keyword>
<organism evidence="2 3">
    <name type="scientific">Flammeovirga kamogawensis</name>
    <dbReference type="NCBI Taxonomy" id="373891"/>
    <lineage>
        <taxon>Bacteria</taxon>
        <taxon>Pseudomonadati</taxon>
        <taxon>Bacteroidota</taxon>
        <taxon>Cytophagia</taxon>
        <taxon>Cytophagales</taxon>
        <taxon>Flammeovirgaceae</taxon>
        <taxon>Flammeovirga</taxon>
    </lineage>
</organism>
<dbReference type="InterPro" id="IPR005135">
    <property type="entry name" value="Endo/exonuclease/phosphatase"/>
</dbReference>
<dbReference type="Pfam" id="PF03372">
    <property type="entry name" value="Exo_endo_phos"/>
    <property type="match status" value="1"/>
</dbReference>
<gene>
    <name evidence="2" type="ORF">KM029_01800</name>
</gene>
<dbReference type="InterPro" id="IPR036691">
    <property type="entry name" value="Endo/exonu/phosph_ase_sf"/>
</dbReference>
<accession>A0ABX8GVS4</accession>
<dbReference type="Proteomes" id="UP000682802">
    <property type="component" value="Chromosome 1"/>
</dbReference>
<dbReference type="SUPFAM" id="SSF56219">
    <property type="entry name" value="DNase I-like"/>
    <property type="match status" value="1"/>
</dbReference>
<dbReference type="RefSeq" id="WP_144075081.1">
    <property type="nucleotide sequence ID" value="NZ_CP076128.1"/>
</dbReference>
<protein>
    <submittedName>
        <fullName evidence="2">Endonuclease/exonuclease/phosphatase family protein</fullName>
    </submittedName>
</protein>
<evidence type="ECO:0000313" key="2">
    <source>
        <dbReference type="EMBL" id="QWG07696.1"/>
    </source>
</evidence>
<keyword evidence="2" id="KW-0378">Hydrolase</keyword>
<reference evidence="2 3" key="1">
    <citation type="submission" date="2021-05" db="EMBL/GenBank/DDBJ databases">
        <title>Comparative genomic studies on the polysaccharide-degrading batcterial strains of the Flammeovirga genus.</title>
        <authorList>
            <person name="Zewei F."/>
            <person name="Zheng Z."/>
            <person name="Yu L."/>
            <person name="Ruyue G."/>
            <person name="Yanhong M."/>
            <person name="Yuanyuan C."/>
            <person name="Jingyan G."/>
            <person name="Wenjun H."/>
        </authorList>
    </citation>
    <scope>NUCLEOTIDE SEQUENCE [LARGE SCALE GENOMIC DNA]</scope>
    <source>
        <strain evidence="2 3">YS10</strain>
    </source>
</reference>
<dbReference type="Gene3D" id="3.60.10.10">
    <property type="entry name" value="Endonuclease/exonuclease/phosphatase"/>
    <property type="match status" value="1"/>
</dbReference>
<name>A0ABX8GVS4_9BACT</name>
<evidence type="ECO:0000259" key="1">
    <source>
        <dbReference type="Pfam" id="PF03372"/>
    </source>
</evidence>
<proteinExistence type="predicted"/>
<evidence type="ECO:0000313" key="3">
    <source>
        <dbReference type="Proteomes" id="UP000682802"/>
    </source>
</evidence>